<keyword evidence="2" id="KW-0732">Signal</keyword>
<evidence type="ECO:0000256" key="2">
    <source>
        <dbReference type="SAM" id="SignalP"/>
    </source>
</evidence>
<dbReference type="EMBL" id="BTPD01000017">
    <property type="protein sequence ID" value="GMQ31314.1"/>
    <property type="molecule type" value="Genomic_DNA"/>
</dbReference>
<keyword evidence="1" id="KW-1133">Transmembrane helix</keyword>
<sequence>MKPYWITLVFLLLFHTIQAQTAPSFSYQQELIKKSDKQYKASWILLGTGLAASLTSLALPKGFDSSDGSDNTTAIAVLGYTGFLSIGVSIPLFLASGRNARMAAKLSLESQAVHQPVIGNGPPRNLPTFTLKIPI</sequence>
<feature type="transmembrane region" description="Helical" evidence="1">
    <location>
        <begin position="43"/>
        <end position="60"/>
    </location>
</feature>
<protein>
    <submittedName>
        <fullName evidence="3">Uncharacterized protein</fullName>
    </submittedName>
</protein>
<feature type="chain" id="PRO_5045669982" evidence="2">
    <location>
        <begin position="22"/>
        <end position="135"/>
    </location>
</feature>
<dbReference type="RefSeq" id="WP_338226079.1">
    <property type="nucleotide sequence ID" value="NZ_BTPD01000017.1"/>
</dbReference>
<evidence type="ECO:0000313" key="3">
    <source>
        <dbReference type="EMBL" id="GMQ31314.1"/>
    </source>
</evidence>
<accession>A0ABQ6PTM4</accession>
<dbReference type="Proteomes" id="UP001338309">
    <property type="component" value="Unassembled WGS sequence"/>
</dbReference>
<gene>
    <name evidence="3" type="ORF">Aconfl_39580</name>
</gene>
<feature type="transmembrane region" description="Helical" evidence="1">
    <location>
        <begin position="72"/>
        <end position="94"/>
    </location>
</feature>
<keyword evidence="4" id="KW-1185">Reference proteome</keyword>
<evidence type="ECO:0000313" key="4">
    <source>
        <dbReference type="Proteomes" id="UP001338309"/>
    </source>
</evidence>
<reference evidence="3 4" key="1">
    <citation type="submission" date="2023-08" db="EMBL/GenBank/DDBJ databases">
        <title>Draft genome sequence of Algoriphagus confluentis.</title>
        <authorList>
            <person name="Takatani N."/>
            <person name="Hosokawa M."/>
            <person name="Sawabe T."/>
        </authorList>
    </citation>
    <scope>NUCLEOTIDE SEQUENCE [LARGE SCALE GENOMIC DNA]</scope>
    <source>
        <strain evidence="3 4">NBRC 111222</strain>
    </source>
</reference>
<name>A0ABQ6PTM4_9BACT</name>
<keyword evidence="1" id="KW-0812">Transmembrane</keyword>
<feature type="signal peptide" evidence="2">
    <location>
        <begin position="1"/>
        <end position="21"/>
    </location>
</feature>
<organism evidence="3 4">
    <name type="scientific">Algoriphagus confluentis</name>
    <dbReference type="NCBI Taxonomy" id="1697556"/>
    <lineage>
        <taxon>Bacteria</taxon>
        <taxon>Pseudomonadati</taxon>
        <taxon>Bacteroidota</taxon>
        <taxon>Cytophagia</taxon>
        <taxon>Cytophagales</taxon>
        <taxon>Cyclobacteriaceae</taxon>
        <taxon>Algoriphagus</taxon>
    </lineage>
</organism>
<proteinExistence type="predicted"/>
<comment type="caution">
    <text evidence="3">The sequence shown here is derived from an EMBL/GenBank/DDBJ whole genome shotgun (WGS) entry which is preliminary data.</text>
</comment>
<evidence type="ECO:0000256" key="1">
    <source>
        <dbReference type="SAM" id="Phobius"/>
    </source>
</evidence>
<keyword evidence="1" id="KW-0472">Membrane</keyword>